<feature type="binding site" evidence="7">
    <location>
        <position position="17"/>
    </location>
    <ligand>
        <name>Zn(2+)</name>
        <dbReference type="ChEBI" id="CHEBI:29105"/>
    </ligand>
</feature>
<feature type="binding site" evidence="7">
    <location>
        <position position="19"/>
    </location>
    <ligand>
        <name>Zn(2+)</name>
        <dbReference type="ChEBI" id="CHEBI:29105"/>
    </ligand>
</feature>
<dbReference type="InterPro" id="IPR002150">
    <property type="entry name" value="Ribosomal_bL31"/>
</dbReference>
<proteinExistence type="inferred from homology"/>
<evidence type="ECO:0000256" key="1">
    <source>
        <dbReference type="ARBA" id="ARBA00009296"/>
    </source>
</evidence>
<evidence type="ECO:0000256" key="6">
    <source>
        <dbReference type="ARBA" id="ARBA00035687"/>
    </source>
</evidence>
<evidence type="ECO:0000313" key="8">
    <source>
        <dbReference type="EMBL" id="OGM09995.1"/>
    </source>
</evidence>
<comment type="caution">
    <text evidence="8">The sequence shown here is derived from an EMBL/GenBank/DDBJ whole genome shotgun (WGS) entry which is preliminary data.</text>
</comment>
<dbReference type="NCBIfam" id="NF000612">
    <property type="entry name" value="PRK00019.1"/>
    <property type="match status" value="1"/>
</dbReference>
<gene>
    <name evidence="7" type="primary">rpmE</name>
    <name evidence="8" type="ORF">A2Y68_01040</name>
</gene>
<dbReference type="STRING" id="1802479.A2Y68_01040"/>
<evidence type="ECO:0000256" key="7">
    <source>
        <dbReference type="HAMAP-Rule" id="MF_00501"/>
    </source>
</evidence>
<dbReference type="GO" id="GO:1990904">
    <property type="term" value="C:ribonucleoprotein complex"/>
    <property type="evidence" value="ECO:0007669"/>
    <property type="project" value="UniProtKB-KW"/>
</dbReference>
<comment type="function">
    <text evidence="7">Binds the 23S rRNA.</text>
</comment>
<dbReference type="GO" id="GO:0019843">
    <property type="term" value="F:rRNA binding"/>
    <property type="evidence" value="ECO:0007669"/>
    <property type="project" value="UniProtKB-KW"/>
</dbReference>
<comment type="cofactor">
    <cofactor evidence="7">
        <name>Zn(2+)</name>
        <dbReference type="ChEBI" id="CHEBI:29105"/>
    </cofactor>
    <text evidence="7">Binds 1 zinc ion per subunit.</text>
</comment>
<dbReference type="InterPro" id="IPR042105">
    <property type="entry name" value="Ribosomal_bL31_sf"/>
</dbReference>
<keyword evidence="3 7" id="KW-0694">RNA-binding</keyword>
<comment type="subunit">
    <text evidence="7">Part of the 50S ribosomal subunit.</text>
</comment>
<dbReference type="PANTHER" id="PTHR33280:SF1">
    <property type="entry name" value="LARGE RIBOSOMAL SUBUNIT PROTEIN BL31C"/>
    <property type="match status" value="1"/>
</dbReference>
<keyword evidence="4 7" id="KW-0689">Ribosomal protein</keyword>
<dbReference type="AlphaFoldDB" id="A0A1F7X6S6"/>
<dbReference type="EMBL" id="MGFR01000002">
    <property type="protein sequence ID" value="OGM09995.1"/>
    <property type="molecule type" value="Genomic_DNA"/>
</dbReference>
<name>A0A1F7X6S6_9BACT</name>
<dbReference type="Pfam" id="PF01197">
    <property type="entry name" value="Ribosomal_L31"/>
    <property type="match status" value="1"/>
</dbReference>
<dbReference type="NCBIfam" id="TIGR00105">
    <property type="entry name" value="L31"/>
    <property type="match status" value="1"/>
</dbReference>
<dbReference type="Proteomes" id="UP000176778">
    <property type="component" value="Unassembled WGS sequence"/>
</dbReference>
<reference evidence="8 9" key="1">
    <citation type="journal article" date="2016" name="Nat. Commun.">
        <title>Thousands of microbial genomes shed light on interconnected biogeochemical processes in an aquifer system.</title>
        <authorList>
            <person name="Anantharaman K."/>
            <person name="Brown C.T."/>
            <person name="Hug L.A."/>
            <person name="Sharon I."/>
            <person name="Castelle C.J."/>
            <person name="Probst A.J."/>
            <person name="Thomas B.C."/>
            <person name="Singh A."/>
            <person name="Wilkins M.J."/>
            <person name="Karaoz U."/>
            <person name="Brodie E.L."/>
            <person name="Williams K.H."/>
            <person name="Hubbard S.S."/>
            <person name="Banfield J.F."/>
        </authorList>
    </citation>
    <scope>NUCLEOTIDE SEQUENCE [LARGE SCALE GENOMIC DNA]</scope>
</reference>
<dbReference type="InterPro" id="IPR034704">
    <property type="entry name" value="Ribosomal_bL28/bL31-like_sf"/>
</dbReference>
<dbReference type="PANTHER" id="PTHR33280">
    <property type="entry name" value="50S RIBOSOMAL PROTEIN L31, CHLOROPLASTIC"/>
    <property type="match status" value="1"/>
</dbReference>
<feature type="binding site" evidence="7">
    <location>
        <position position="37"/>
    </location>
    <ligand>
        <name>Zn(2+)</name>
        <dbReference type="ChEBI" id="CHEBI:29105"/>
    </ligand>
</feature>
<evidence type="ECO:0000256" key="5">
    <source>
        <dbReference type="ARBA" id="ARBA00023274"/>
    </source>
</evidence>
<organism evidence="8 9">
    <name type="scientific">Candidatus Woesebacteria bacterium RBG_13_46_13</name>
    <dbReference type="NCBI Taxonomy" id="1802479"/>
    <lineage>
        <taxon>Bacteria</taxon>
        <taxon>Candidatus Woeseibacteriota</taxon>
    </lineage>
</organism>
<feature type="binding site" evidence="7">
    <location>
        <position position="40"/>
    </location>
    <ligand>
        <name>Zn(2+)</name>
        <dbReference type="ChEBI" id="CHEBI:29105"/>
    </ligand>
</feature>
<evidence type="ECO:0000313" key="9">
    <source>
        <dbReference type="Proteomes" id="UP000176778"/>
    </source>
</evidence>
<keyword evidence="7" id="KW-0479">Metal-binding</keyword>
<dbReference type="GO" id="GO:0006412">
    <property type="term" value="P:translation"/>
    <property type="evidence" value="ECO:0007669"/>
    <property type="project" value="UniProtKB-UniRule"/>
</dbReference>
<evidence type="ECO:0000256" key="3">
    <source>
        <dbReference type="ARBA" id="ARBA00022884"/>
    </source>
</evidence>
<evidence type="ECO:0000256" key="2">
    <source>
        <dbReference type="ARBA" id="ARBA00022730"/>
    </source>
</evidence>
<dbReference type="SUPFAM" id="SSF143800">
    <property type="entry name" value="L28p-like"/>
    <property type="match status" value="1"/>
</dbReference>
<evidence type="ECO:0000256" key="4">
    <source>
        <dbReference type="ARBA" id="ARBA00022980"/>
    </source>
</evidence>
<dbReference type="GO" id="GO:0046872">
    <property type="term" value="F:metal ion binding"/>
    <property type="evidence" value="ECO:0007669"/>
    <property type="project" value="UniProtKB-KW"/>
</dbReference>
<accession>A0A1F7X6S6</accession>
<dbReference type="PROSITE" id="PS01143">
    <property type="entry name" value="RIBOSOMAL_L31"/>
    <property type="match status" value="1"/>
</dbReference>
<comment type="similarity">
    <text evidence="1 7">Belongs to the bacterial ribosomal protein bL31 family. Type A subfamily.</text>
</comment>
<dbReference type="Gene3D" id="4.10.830.30">
    <property type="entry name" value="Ribosomal protein L31"/>
    <property type="match status" value="1"/>
</dbReference>
<dbReference type="PRINTS" id="PR01249">
    <property type="entry name" value="RIBOSOMALL31"/>
</dbReference>
<dbReference type="InterPro" id="IPR027491">
    <property type="entry name" value="Ribosomal_bL31_A"/>
</dbReference>
<dbReference type="GO" id="GO:0005840">
    <property type="term" value="C:ribosome"/>
    <property type="evidence" value="ECO:0007669"/>
    <property type="project" value="UniProtKB-KW"/>
</dbReference>
<dbReference type="GO" id="GO:0003735">
    <property type="term" value="F:structural constituent of ribosome"/>
    <property type="evidence" value="ECO:0007669"/>
    <property type="project" value="InterPro"/>
</dbReference>
<dbReference type="HAMAP" id="MF_00501">
    <property type="entry name" value="Ribosomal_bL31_1"/>
    <property type="match status" value="1"/>
</dbReference>
<keyword evidence="5 7" id="KW-0687">Ribonucleoprotein</keyword>
<keyword evidence="2 7" id="KW-0699">rRNA-binding</keyword>
<keyword evidence="7" id="KW-0862">Zinc</keyword>
<sequence>MQAQIHPKWYPEAKVTCACGNTFTVGASVPEIKVDVCSNCHPFYTGQMKYLDTAGRVEAFKTRQAGAVTKVVSKTEKRRIKRLKKIQEEMDRPDTLAALRQSK</sequence>
<protein>
    <recommendedName>
        <fullName evidence="6 7">Large ribosomal subunit protein bL31</fullName>
    </recommendedName>
</protein>